<evidence type="ECO:0000259" key="4">
    <source>
        <dbReference type="Pfam" id="PF01064"/>
    </source>
</evidence>
<dbReference type="InParanoid" id="H2L2B5"/>
<dbReference type="OMA" id="CETGMKY"/>
<evidence type="ECO:0000313" key="6">
    <source>
        <dbReference type="Proteomes" id="UP000001940"/>
    </source>
</evidence>
<proteinExistence type="predicted"/>
<dbReference type="SUPFAM" id="SSF57302">
    <property type="entry name" value="Snake toxin-like"/>
    <property type="match status" value="1"/>
</dbReference>
<dbReference type="FunCoup" id="H2L2B5">
    <property type="interactions" value="171"/>
</dbReference>
<dbReference type="GO" id="GO:0016020">
    <property type="term" value="C:membrane"/>
    <property type="evidence" value="ECO:0007669"/>
    <property type="project" value="UniProtKB-SubCell"/>
</dbReference>
<name>H2L2B5_CAEEL</name>
<dbReference type="InterPro" id="IPR045860">
    <property type="entry name" value="Snake_toxin-like_sf"/>
</dbReference>
<sequence>MQWSNMLCSRGLVKGEQMENYVKETCETGMKYCFESYSKGTEDFDTATASCQSLNTDRRLLNLCEGEKIEVKAGVTVRCCESDLCNKNGVEKRN</sequence>
<reference evidence="5 6" key="1">
    <citation type="journal article" date="1998" name="Science">
        <title>Genome sequence of the nematode C. elegans: a platform for investigating biology.</title>
        <authorList>
            <consortium name="The C. elegans sequencing consortium"/>
            <person name="Sulson J.E."/>
            <person name="Waterston R."/>
        </authorList>
    </citation>
    <scope>NUCLEOTIDE SEQUENCE [LARGE SCALE GENOMIC DNA]</scope>
    <source>
        <strain evidence="5 6">Bristol N2</strain>
    </source>
</reference>
<evidence type="ECO:0000256" key="2">
    <source>
        <dbReference type="ARBA" id="ARBA00022729"/>
    </source>
</evidence>
<dbReference type="OrthoDB" id="5854173at2759"/>
<dbReference type="EMBL" id="BX284605">
    <property type="protein sequence ID" value="CCE72024.1"/>
    <property type="molecule type" value="Genomic_DNA"/>
</dbReference>
<gene>
    <name evidence="5 7" type="ORF">AC3.12</name>
    <name evidence="5" type="ORF">CELE_AC3.12</name>
</gene>
<comment type="subcellular location">
    <subcellularLocation>
        <location evidence="1">Membrane</location>
    </subcellularLocation>
</comment>
<evidence type="ECO:0000256" key="1">
    <source>
        <dbReference type="ARBA" id="ARBA00004370"/>
    </source>
</evidence>
<dbReference type="InterPro" id="IPR000472">
    <property type="entry name" value="Activin_recp"/>
</dbReference>
<dbReference type="Gene3D" id="2.10.60.10">
    <property type="entry name" value="CD59"/>
    <property type="match status" value="1"/>
</dbReference>
<keyword evidence="2" id="KW-0732">Signal</keyword>
<dbReference type="GO" id="GO:0004675">
    <property type="term" value="F:transmembrane receptor protein serine/threonine kinase activity"/>
    <property type="evidence" value="ECO:0007669"/>
    <property type="project" value="InterPro"/>
</dbReference>
<keyword evidence="3" id="KW-0472">Membrane</keyword>
<dbReference type="Pfam" id="PF01064">
    <property type="entry name" value="Activin_recp"/>
    <property type="match status" value="1"/>
</dbReference>
<dbReference type="GeneID" id="13214753"/>
<dbReference type="CTD" id="13214753"/>
<dbReference type="AGR" id="WB:WBGene00077503"/>
<dbReference type="PaxDb" id="6239-AC3.12"/>
<keyword evidence="6" id="KW-1185">Reference proteome</keyword>
<organism evidence="5 6">
    <name type="scientific">Caenorhabditis elegans</name>
    <dbReference type="NCBI Taxonomy" id="6239"/>
    <lineage>
        <taxon>Eukaryota</taxon>
        <taxon>Metazoa</taxon>
        <taxon>Ecdysozoa</taxon>
        <taxon>Nematoda</taxon>
        <taxon>Chromadorea</taxon>
        <taxon>Rhabditida</taxon>
        <taxon>Rhabditina</taxon>
        <taxon>Rhabditomorpha</taxon>
        <taxon>Rhabditoidea</taxon>
        <taxon>Rhabditidae</taxon>
        <taxon>Peloderinae</taxon>
        <taxon>Caenorhabditis</taxon>
    </lineage>
</organism>
<feature type="domain" description="Activin types I and II receptor" evidence="4">
    <location>
        <begin position="22"/>
        <end position="88"/>
    </location>
</feature>
<dbReference type="WormBase" id="AC3.12a">
    <property type="protein sequence ID" value="CE46597"/>
    <property type="gene ID" value="WBGene00077503"/>
</dbReference>
<dbReference type="AlphaFoldDB" id="H2L2B5"/>
<dbReference type="HOGENOM" id="CLU_167773_0_0_1"/>
<evidence type="ECO:0000313" key="7">
    <source>
        <dbReference type="WormBase" id="AC3.12a"/>
    </source>
</evidence>
<protein>
    <submittedName>
        <fullName evidence="5">Activin types I and II receptor domain-containing protein</fullName>
    </submittedName>
</protein>
<evidence type="ECO:0000313" key="5">
    <source>
        <dbReference type="EMBL" id="CCE72024.1"/>
    </source>
</evidence>
<dbReference type="RefSeq" id="NP_001256213.1">
    <property type="nucleotide sequence ID" value="NM_001269284.3"/>
</dbReference>
<evidence type="ECO:0000256" key="3">
    <source>
        <dbReference type="ARBA" id="ARBA00023136"/>
    </source>
</evidence>
<keyword evidence="5" id="KW-0675">Receptor</keyword>
<accession>H2L2B5</accession>
<dbReference type="KEGG" id="cel:CELE_AC3.12"/>
<dbReference type="Proteomes" id="UP000001940">
    <property type="component" value="Chromosome V"/>
</dbReference>
<dbReference type="PhylomeDB" id="H2L2B5"/>
<dbReference type="Bgee" id="WBGene00077503">
    <property type="expression patterns" value="Expressed in larva and 1 other cell type or tissue"/>
</dbReference>